<dbReference type="Pfam" id="PF13361">
    <property type="entry name" value="UvrD_C"/>
    <property type="match status" value="2"/>
</dbReference>
<feature type="compositionally biased region" description="Low complexity" evidence="11">
    <location>
        <begin position="689"/>
        <end position="700"/>
    </location>
</feature>
<dbReference type="PROSITE" id="PS51217">
    <property type="entry name" value="UVRD_HELICASE_CTER"/>
    <property type="match status" value="1"/>
</dbReference>
<dbReference type="PANTHER" id="PTHR11070:SF67">
    <property type="entry name" value="DNA 3'-5' HELICASE"/>
    <property type="match status" value="1"/>
</dbReference>
<keyword evidence="14" id="KW-0269">Exonuclease</keyword>
<sequence>MELNFEKELDRLNPYQREAVLDESPACVVNANVGSGKTTVLITKIQYLHHIKKVGYEDMTVLTFTNKAADEIKSRLLAAEPELPADKLRGFGTFHSTALYYLREFLPVEDLGYSKEFLVIDPEEELELAYDLIRQHKLKIKYKNRLKKRLESAMAVREAEKKVSKYQDDIFELAGLLKEEKAKQDKMTFFDLLENANFLLKEAEQKSVSPKWVIIDEVQDSDTQQLVFTDRLISRGASLFAVGDPNQVIYSWRGSAFQIFYTLKHKYQAKELTLPINYRSSTSILEAARCFLQNGSPLTGVREPGSKIIVRRQYDAFQDACYLAARMKKLHEEGISYGEMAVFYRLQSQSKIFEDVFLKEGIPFEVSLKKTVGDVPVLKWCIRLLRFSLNTKDTASGIYVLSSREYGEGISGKKAEEIVRAGQPGRSLLFDRMCGLVENCGELGNEEELFTYFELDRYLKPVSASFHEDSDAVRRLFGIMYAYVREQQAERASGMREFVNSSSLYGLDVLREDISRQEDCVKLMTIHASKGLEFSCVFITGVNHGLIPLRTGDMEGEEEERRLFFVGITRAKDHLELSYYMNPQERADPGESRYIRMIPPRLLEHGEDIGPAVSLQELKRQVQEQKRSIAARGSEQSPEQSLEQSPGQSLEQSPEQSPGQSLEQSPEQSLEQSPGQSLEQSLEQRPEQSSEQSPEQSPEQAKQQKLVRHSRYGTGVVVNEDETMLEAEFEGYGKKEFIKAFSELEYI</sequence>
<evidence type="ECO:0000256" key="6">
    <source>
        <dbReference type="ARBA" id="ARBA00023235"/>
    </source>
</evidence>
<dbReference type="EC" id="5.6.2.4" evidence="8"/>
<dbReference type="Gene3D" id="1.10.486.10">
    <property type="entry name" value="PCRA, domain 4"/>
    <property type="match status" value="2"/>
</dbReference>
<organism evidence="14 15">
    <name type="scientific">Blautia hominis</name>
    <dbReference type="NCBI Taxonomy" id="2025493"/>
    <lineage>
        <taxon>Bacteria</taxon>
        <taxon>Bacillati</taxon>
        <taxon>Bacillota</taxon>
        <taxon>Clostridia</taxon>
        <taxon>Lachnospirales</taxon>
        <taxon>Lachnospiraceae</taxon>
        <taxon>Blautia</taxon>
    </lineage>
</organism>
<dbReference type="Gene3D" id="1.10.10.160">
    <property type="match status" value="1"/>
</dbReference>
<keyword evidence="15" id="KW-1185">Reference proteome</keyword>
<evidence type="ECO:0000259" key="12">
    <source>
        <dbReference type="PROSITE" id="PS51198"/>
    </source>
</evidence>
<feature type="compositionally biased region" description="Low complexity" evidence="11">
    <location>
        <begin position="633"/>
        <end position="681"/>
    </location>
</feature>
<evidence type="ECO:0000256" key="11">
    <source>
        <dbReference type="SAM" id="MobiDB-lite"/>
    </source>
</evidence>
<name>A0ABQ0B5V3_9FIRM</name>
<evidence type="ECO:0000256" key="1">
    <source>
        <dbReference type="ARBA" id="ARBA00009922"/>
    </source>
</evidence>
<dbReference type="SUPFAM" id="SSF52540">
    <property type="entry name" value="P-loop containing nucleoside triphosphate hydrolases"/>
    <property type="match status" value="1"/>
</dbReference>
<evidence type="ECO:0000256" key="2">
    <source>
        <dbReference type="ARBA" id="ARBA00022741"/>
    </source>
</evidence>
<feature type="binding site" evidence="10">
    <location>
        <begin position="31"/>
        <end position="38"/>
    </location>
    <ligand>
        <name>ATP</name>
        <dbReference type="ChEBI" id="CHEBI:30616"/>
    </ligand>
</feature>
<dbReference type="InterPro" id="IPR013986">
    <property type="entry name" value="DExx_box_DNA_helicase_dom_sf"/>
</dbReference>
<dbReference type="InterPro" id="IPR027417">
    <property type="entry name" value="P-loop_NTPase"/>
</dbReference>
<evidence type="ECO:0000256" key="8">
    <source>
        <dbReference type="ARBA" id="ARBA00034808"/>
    </source>
</evidence>
<comment type="catalytic activity">
    <reaction evidence="9">
        <text>ATP + H2O = ADP + phosphate + H(+)</text>
        <dbReference type="Rhea" id="RHEA:13065"/>
        <dbReference type="ChEBI" id="CHEBI:15377"/>
        <dbReference type="ChEBI" id="CHEBI:15378"/>
        <dbReference type="ChEBI" id="CHEBI:30616"/>
        <dbReference type="ChEBI" id="CHEBI:43474"/>
        <dbReference type="ChEBI" id="CHEBI:456216"/>
        <dbReference type="EC" id="5.6.2.4"/>
    </reaction>
</comment>
<keyword evidence="5 10" id="KW-0067">ATP-binding</keyword>
<keyword evidence="3 10" id="KW-0378">Hydrolase</keyword>
<dbReference type="PANTHER" id="PTHR11070">
    <property type="entry name" value="UVRD / RECB / PCRA DNA HELICASE FAMILY MEMBER"/>
    <property type="match status" value="1"/>
</dbReference>
<feature type="region of interest" description="Disordered" evidence="11">
    <location>
        <begin position="624"/>
        <end position="714"/>
    </location>
</feature>
<dbReference type="Proteomes" id="UP001600943">
    <property type="component" value="Unassembled WGS sequence"/>
</dbReference>
<keyword evidence="6" id="KW-0413">Isomerase</keyword>
<evidence type="ECO:0000313" key="14">
    <source>
        <dbReference type="EMBL" id="GAA6406832.1"/>
    </source>
</evidence>
<dbReference type="Pfam" id="PF00580">
    <property type="entry name" value="UvrD-helicase"/>
    <property type="match status" value="1"/>
</dbReference>
<evidence type="ECO:0000256" key="10">
    <source>
        <dbReference type="PROSITE-ProRule" id="PRU00560"/>
    </source>
</evidence>
<evidence type="ECO:0000256" key="4">
    <source>
        <dbReference type="ARBA" id="ARBA00022806"/>
    </source>
</evidence>
<evidence type="ECO:0000259" key="13">
    <source>
        <dbReference type="PROSITE" id="PS51217"/>
    </source>
</evidence>
<dbReference type="InterPro" id="IPR000212">
    <property type="entry name" value="DNA_helicase_UvrD/REP"/>
</dbReference>
<feature type="domain" description="UvrD-like helicase ATP-binding" evidence="12">
    <location>
        <begin position="10"/>
        <end position="281"/>
    </location>
</feature>
<evidence type="ECO:0000256" key="5">
    <source>
        <dbReference type="ARBA" id="ARBA00022840"/>
    </source>
</evidence>
<dbReference type="RefSeq" id="WP_390403786.1">
    <property type="nucleotide sequence ID" value="NZ_BAABYW010000001.1"/>
</dbReference>
<comment type="catalytic activity">
    <reaction evidence="7">
        <text>Couples ATP hydrolysis with the unwinding of duplex DNA by translocating in the 3'-5' direction.</text>
        <dbReference type="EC" id="5.6.2.4"/>
    </reaction>
</comment>
<dbReference type="EMBL" id="BAABYW010000001">
    <property type="protein sequence ID" value="GAA6406832.1"/>
    <property type="molecule type" value="Genomic_DNA"/>
</dbReference>
<gene>
    <name evidence="14" type="ORF">K040078D81_09490</name>
</gene>
<proteinExistence type="inferred from homology"/>
<protein>
    <recommendedName>
        <fullName evidence="8">DNA 3'-5' helicase</fullName>
        <ecNumber evidence="8">5.6.2.4</ecNumber>
    </recommendedName>
</protein>
<keyword evidence="14" id="KW-0540">Nuclease</keyword>
<keyword evidence="2 10" id="KW-0547">Nucleotide-binding</keyword>
<evidence type="ECO:0000313" key="15">
    <source>
        <dbReference type="Proteomes" id="UP001600943"/>
    </source>
</evidence>
<dbReference type="Gene3D" id="3.40.50.300">
    <property type="entry name" value="P-loop containing nucleotide triphosphate hydrolases"/>
    <property type="match status" value="3"/>
</dbReference>
<feature type="domain" description="UvrD-like helicase C-terminal" evidence="13">
    <location>
        <begin position="277"/>
        <end position="531"/>
    </location>
</feature>
<dbReference type="CDD" id="cd17932">
    <property type="entry name" value="DEXQc_UvrD"/>
    <property type="match status" value="1"/>
</dbReference>
<keyword evidence="4 10" id="KW-0347">Helicase</keyword>
<dbReference type="InterPro" id="IPR014016">
    <property type="entry name" value="UvrD-like_ATP-bd"/>
</dbReference>
<dbReference type="PROSITE" id="PS51198">
    <property type="entry name" value="UVRD_HELICASE_ATP_BIND"/>
    <property type="match status" value="1"/>
</dbReference>
<evidence type="ECO:0000256" key="3">
    <source>
        <dbReference type="ARBA" id="ARBA00022801"/>
    </source>
</evidence>
<dbReference type="GO" id="GO:0004527">
    <property type="term" value="F:exonuclease activity"/>
    <property type="evidence" value="ECO:0007669"/>
    <property type="project" value="UniProtKB-KW"/>
</dbReference>
<comment type="similarity">
    <text evidence="1">Belongs to the helicase family. UvrD subfamily.</text>
</comment>
<evidence type="ECO:0000256" key="9">
    <source>
        <dbReference type="ARBA" id="ARBA00048988"/>
    </source>
</evidence>
<evidence type="ECO:0000256" key="7">
    <source>
        <dbReference type="ARBA" id="ARBA00034617"/>
    </source>
</evidence>
<accession>A0ABQ0B5V3</accession>
<reference evidence="14 15" key="1">
    <citation type="submission" date="2024-04" db="EMBL/GenBank/DDBJ databases">
        <title>Defined microbial consortia suppress multidrug-resistant proinflammatory Enterobacteriaceae via ecological control.</title>
        <authorList>
            <person name="Furuichi M."/>
            <person name="Kawaguchi T."/>
            <person name="Pust M."/>
            <person name="Yasuma K."/>
            <person name="Plichta D."/>
            <person name="Hasegawa N."/>
            <person name="Ohya T."/>
            <person name="Bhattarai S."/>
            <person name="Sasajima S."/>
            <person name="Aoto Y."/>
            <person name="Tuganbaev T."/>
            <person name="Yaginuma M."/>
            <person name="Ueda M."/>
            <person name="Okahashi N."/>
            <person name="Amafuji K."/>
            <person name="Kiridooshi Y."/>
            <person name="Sugita K."/>
            <person name="Strazar M."/>
            <person name="Skelly A."/>
            <person name="Suda W."/>
            <person name="Hattori M."/>
            <person name="Nakamoto N."/>
            <person name="Caballero S."/>
            <person name="Norman J."/>
            <person name="Olle B."/>
            <person name="Tanoue T."/>
            <person name="Arita M."/>
            <person name="Bucci V."/>
            <person name="Atarashi K."/>
            <person name="Xavier R."/>
            <person name="Honda K."/>
        </authorList>
    </citation>
    <scope>NUCLEOTIDE SEQUENCE [LARGE SCALE GENOMIC DNA]</scope>
    <source>
        <strain evidence="15">k04-0078-D8-1</strain>
    </source>
</reference>
<comment type="caution">
    <text evidence="14">The sequence shown here is derived from an EMBL/GenBank/DDBJ whole genome shotgun (WGS) entry which is preliminary data.</text>
</comment>
<dbReference type="InterPro" id="IPR014017">
    <property type="entry name" value="DNA_helicase_UvrD-like_C"/>
</dbReference>